<organism evidence="2 3">
    <name type="scientific">Methylobacterium radiotolerans (strain ATCC 27329 / DSM 1819 / JCM 2831 / NBRC 15690 / NCIMB 10815 / 0-1)</name>
    <dbReference type="NCBI Taxonomy" id="426355"/>
    <lineage>
        <taxon>Bacteria</taxon>
        <taxon>Pseudomonadati</taxon>
        <taxon>Pseudomonadota</taxon>
        <taxon>Alphaproteobacteria</taxon>
        <taxon>Hyphomicrobiales</taxon>
        <taxon>Methylobacteriaceae</taxon>
        <taxon>Methylobacterium</taxon>
    </lineage>
</organism>
<protein>
    <recommendedName>
        <fullName evidence="4">Replication protein</fullName>
    </recommendedName>
</protein>
<gene>
    <name evidence="2" type="ordered locus">Mrad2831_2637</name>
</gene>
<dbReference type="Proteomes" id="UP000006589">
    <property type="component" value="Chromosome"/>
</dbReference>
<sequence length="591" mass="64798">MSFELSPLDGATVAATGPTGDASVIYRPTTYALRYSHYATLLHPVDTRGIAVLTHSVRLPELDEEGQTQWRTKATGADGSELAEAVDRLRARGITMNLFRKRKGEDHREKPRKPTWNLAALTCTWVDLDFYKMPEFAHATARTMVPLIIDRCYDRNIPFPSYIMSSGRGALVVWLHERQKPAVLQVWRAMQRSLHRTFEDMGSDHRALPATMTFSVAGHTKTERKTGIKRLVEVVYPEYVDEIVRHGFTHLREALLDYTPKQVAAHLKAQAAKRAVKAKAKVERRATAAAAGEPIKRPPYTLVTLHRAVHRDLTRLFEARFPFGLPPKGYRDAWCFDICTAAAWFMTPEELAAEVDRMADLCGLKQREARGMMGSLLQRARRAAQGRTDAYGSARSDPRYKSNPAKLVSAHGIERSEMVRLDLRILVNAGVRRDREAQRSQNRRAVAGAKPRGDAQAARLALGQRGIAKRGQGMTLAAIAAEEAVSVSQLRKAIREASVVGAIGKTVPKPKQGRPRKADPAPAGMCHDSTGSIDACAQPVEPPAAVVPVEQGAYTAPVRCSAPQTATDARCAPTGPAGVVVSDDEPAPAPA</sequence>
<dbReference type="KEGG" id="mrd:Mrad2831_2637"/>
<proteinExistence type="predicted"/>
<evidence type="ECO:0000313" key="2">
    <source>
        <dbReference type="EMBL" id="ACB24621.1"/>
    </source>
</evidence>
<evidence type="ECO:0008006" key="4">
    <source>
        <dbReference type="Google" id="ProtNLM"/>
    </source>
</evidence>
<feature type="compositionally biased region" description="Acidic residues" evidence="1">
    <location>
        <begin position="582"/>
        <end position="591"/>
    </location>
</feature>
<accession>B1M171</accession>
<name>B1M171_METRJ</name>
<dbReference type="eggNOG" id="COG2522">
    <property type="taxonomic scope" value="Bacteria"/>
</dbReference>
<dbReference type="HOGENOM" id="CLU_461390_0_0_5"/>
<dbReference type="EMBL" id="CP001001">
    <property type="protein sequence ID" value="ACB24621.1"/>
    <property type="molecule type" value="Genomic_DNA"/>
</dbReference>
<feature type="region of interest" description="Disordered" evidence="1">
    <location>
        <begin position="505"/>
        <end position="526"/>
    </location>
</feature>
<dbReference type="RefSeq" id="WP_012319590.1">
    <property type="nucleotide sequence ID" value="NC_010505.1"/>
</dbReference>
<evidence type="ECO:0000256" key="1">
    <source>
        <dbReference type="SAM" id="MobiDB-lite"/>
    </source>
</evidence>
<feature type="region of interest" description="Disordered" evidence="1">
    <location>
        <begin position="433"/>
        <end position="452"/>
    </location>
</feature>
<dbReference type="OrthoDB" id="6008408at2"/>
<dbReference type="AlphaFoldDB" id="B1M171"/>
<evidence type="ECO:0000313" key="3">
    <source>
        <dbReference type="Proteomes" id="UP000006589"/>
    </source>
</evidence>
<dbReference type="GeneID" id="6138679"/>
<reference evidence="2 3" key="1">
    <citation type="submission" date="2008-03" db="EMBL/GenBank/DDBJ databases">
        <title>Complete sequence of chromosome of Methylobacterium radiotolerans JCM 2831.</title>
        <authorList>
            <consortium name="US DOE Joint Genome Institute"/>
            <person name="Copeland A."/>
            <person name="Lucas S."/>
            <person name="Lapidus A."/>
            <person name="Glavina del Rio T."/>
            <person name="Dalin E."/>
            <person name="Tice H."/>
            <person name="Bruce D."/>
            <person name="Goodwin L."/>
            <person name="Pitluck S."/>
            <person name="Kiss H."/>
            <person name="Brettin T."/>
            <person name="Detter J.C."/>
            <person name="Han C."/>
            <person name="Kuske C.R."/>
            <person name="Schmutz J."/>
            <person name="Larimer F."/>
            <person name="Land M."/>
            <person name="Hauser L."/>
            <person name="Kyrpides N."/>
            <person name="Mikhailova N."/>
            <person name="Marx C.J."/>
            <person name="Richardson P."/>
        </authorList>
    </citation>
    <scope>NUCLEOTIDE SEQUENCE [LARGE SCALE GENOMIC DNA]</scope>
    <source>
        <strain evidence="3">ATCC 27329 / DSM 1819 / JCM 2831 / NBRC 15690 / NCIMB 10815 / 0-1</strain>
    </source>
</reference>
<feature type="region of interest" description="Disordered" evidence="1">
    <location>
        <begin position="563"/>
        <end position="591"/>
    </location>
</feature>